<accession>A0A317EKS8</accession>
<gene>
    <name evidence="1" type="ORF">DHW03_18760</name>
</gene>
<keyword evidence="2" id="KW-1185">Reference proteome</keyword>
<dbReference type="InterPro" id="IPR025219">
    <property type="entry name" value="PLCC"/>
</dbReference>
<proteinExistence type="predicted"/>
<dbReference type="PROSITE" id="PS51257">
    <property type="entry name" value="PROKAR_LIPOPROTEIN"/>
    <property type="match status" value="1"/>
</dbReference>
<reference evidence="1 2" key="1">
    <citation type="submission" date="2018-05" db="EMBL/GenBank/DDBJ databases">
        <title>Pedobacter paludis sp. nov., isolated from wetland soil.</title>
        <authorList>
            <person name="Zhang Y."/>
            <person name="Wang G."/>
        </authorList>
    </citation>
    <scope>NUCLEOTIDE SEQUENCE [LARGE SCALE GENOMIC DNA]</scope>
    <source>
        <strain evidence="1 2">KCTC22721</strain>
    </source>
</reference>
<sequence>MKNVLSLSLIALLFVSCSKKSDDEITPVADKKVKVEVDLSGNYQNYQLLFAVTTLTTSTGGFVVPEITTPANTAWTQIIAQGNAYNYIGEPTSSKLVIESKTVAGNLAFTLSATQVHNTDDNAQIPVTAVVKVYADGKLLETFNYTAKPVGQVTDPLVKSIKIN</sequence>
<name>A0A317EKS8_9SPHI</name>
<dbReference type="RefSeq" id="WP_109927397.1">
    <property type="nucleotide sequence ID" value="NZ_QGNZ01000006.1"/>
</dbReference>
<dbReference type="AlphaFoldDB" id="A0A317EKS8"/>
<comment type="caution">
    <text evidence="1">The sequence shown here is derived from an EMBL/GenBank/DDBJ whole genome shotgun (WGS) entry which is preliminary data.</text>
</comment>
<evidence type="ECO:0000313" key="2">
    <source>
        <dbReference type="Proteomes" id="UP000245379"/>
    </source>
</evidence>
<organism evidence="1 2">
    <name type="scientific">Pedobacter yonginense</name>
    <dbReference type="NCBI Taxonomy" id="651869"/>
    <lineage>
        <taxon>Bacteria</taxon>
        <taxon>Pseudomonadati</taxon>
        <taxon>Bacteroidota</taxon>
        <taxon>Sphingobacteriia</taxon>
        <taxon>Sphingobacteriales</taxon>
        <taxon>Sphingobacteriaceae</taxon>
        <taxon>Pedobacter</taxon>
    </lineage>
</organism>
<dbReference type="Pfam" id="PF14466">
    <property type="entry name" value="PLCC"/>
    <property type="match status" value="1"/>
</dbReference>
<evidence type="ECO:0000313" key="1">
    <source>
        <dbReference type="EMBL" id="PWS25876.1"/>
    </source>
</evidence>
<dbReference type="Proteomes" id="UP000245379">
    <property type="component" value="Unassembled WGS sequence"/>
</dbReference>
<dbReference type="OrthoDB" id="838689at2"/>
<dbReference type="EMBL" id="QGNZ01000006">
    <property type="protein sequence ID" value="PWS25876.1"/>
    <property type="molecule type" value="Genomic_DNA"/>
</dbReference>
<protein>
    <submittedName>
        <fullName evidence="1">Uncharacterized protein</fullName>
    </submittedName>
</protein>